<feature type="coiled-coil region" evidence="1">
    <location>
        <begin position="2"/>
        <end position="29"/>
    </location>
</feature>
<evidence type="ECO:0000313" key="2">
    <source>
        <dbReference type="EMBL" id="DAE05158.1"/>
    </source>
</evidence>
<proteinExistence type="predicted"/>
<reference evidence="2" key="1">
    <citation type="journal article" date="2021" name="Proc. Natl. Acad. Sci. U.S.A.">
        <title>A Catalog of Tens of Thousands of Viruses from Human Metagenomes Reveals Hidden Associations with Chronic Diseases.</title>
        <authorList>
            <person name="Tisza M.J."/>
            <person name="Buck C.B."/>
        </authorList>
    </citation>
    <scope>NUCLEOTIDE SEQUENCE</scope>
    <source>
        <strain evidence="2">CtZ1O5</strain>
    </source>
</reference>
<sequence length="58" mass="6625">MKEKLSYTYEEALEEEKELEGKIRDELDSLGKPELMAVVKDYAVVVAMRLTIGTFEGK</sequence>
<name>A0A8S5PDK2_9CAUD</name>
<keyword evidence="1" id="KW-0175">Coiled coil</keyword>
<evidence type="ECO:0000256" key="1">
    <source>
        <dbReference type="SAM" id="Coils"/>
    </source>
</evidence>
<accession>A0A8S5PDK2</accession>
<protein>
    <submittedName>
        <fullName evidence="2">Uncharacterized protein</fullName>
    </submittedName>
</protein>
<dbReference type="EMBL" id="BK015404">
    <property type="protein sequence ID" value="DAE05158.1"/>
    <property type="molecule type" value="Genomic_DNA"/>
</dbReference>
<organism evidence="2">
    <name type="scientific">Siphoviridae sp. ctZ1O5</name>
    <dbReference type="NCBI Taxonomy" id="2825555"/>
    <lineage>
        <taxon>Viruses</taxon>
        <taxon>Duplodnaviria</taxon>
        <taxon>Heunggongvirae</taxon>
        <taxon>Uroviricota</taxon>
        <taxon>Caudoviricetes</taxon>
    </lineage>
</organism>